<evidence type="ECO:0000313" key="7">
    <source>
        <dbReference type="EMBL" id="EED92571.1"/>
    </source>
</evidence>
<evidence type="ECO:0000256" key="5">
    <source>
        <dbReference type="SAM" id="MobiDB-lite"/>
    </source>
</evidence>
<reference evidence="7 8" key="1">
    <citation type="journal article" date="2004" name="Science">
        <title>The genome of the diatom Thalassiosira pseudonana: ecology, evolution, and metabolism.</title>
        <authorList>
            <person name="Armbrust E.V."/>
            <person name="Berges J.A."/>
            <person name="Bowler C."/>
            <person name="Green B.R."/>
            <person name="Martinez D."/>
            <person name="Putnam N.H."/>
            <person name="Zhou S."/>
            <person name="Allen A.E."/>
            <person name="Apt K.E."/>
            <person name="Bechner M."/>
            <person name="Brzezinski M.A."/>
            <person name="Chaal B.K."/>
            <person name="Chiovitti A."/>
            <person name="Davis A.K."/>
            <person name="Demarest M.S."/>
            <person name="Detter J.C."/>
            <person name="Glavina T."/>
            <person name="Goodstein D."/>
            <person name="Hadi M.Z."/>
            <person name="Hellsten U."/>
            <person name="Hildebrand M."/>
            <person name="Jenkins B.D."/>
            <person name="Jurka J."/>
            <person name="Kapitonov V.V."/>
            <person name="Kroger N."/>
            <person name="Lau W.W."/>
            <person name="Lane T.W."/>
            <person name="Larimer F.W."/>
            <person name="Lippmeier J.C."/>
            <person name="Lucas S."/>
            <person name="Medina M."/>
            <person name="Montsant A."/>
            <person name="Obornik M."/>
            <person name="Parker M.S."/>
            <person name="Palenik B."/>
            <person name="Pazour G.J."/>
            <person name="Richardson P.M."/>
            <person name="Rynearson T.A."/>
            <person name="Saito M.A."/>
            <person name="Schwartz D.C."/>
            <person name="Thamatrakoln K."/>
            <person name="Valentin K."/>
            <person name="Vardi A."/>
            <person name="Wilkerson F.P."/>
            <person name="Rokhsar D.S."/>
        </authorList>
    </citation>
    <scope>NUCLEOTIDE SEQUENCE [LARGE SCALE GENOMIC DNA]</scope>
    <source>
        <strain evidence="7 8">CCMP1335</strain>
    </source>
</reference>
<dbReference type="STRING" id="35128.B8C3I9"/>
<reference evidence="7 8" key="2">
    <citation type="journal article" date="2008" name="Nature">
        <title>The Phaeodactylum genome reveals the evolutionary history of diatom genomes.</title>
        <authorList>
            <person name="Bowler C."/>
            <person name="Allen A.E."/>
            <person name="Badger J.H."/>
            <person name="Grimwood J."/>
            <person name="Jabbari K."/>
            <person name="Kuo A."/>
            <person name="Maheswari U."/>
            <person name="Martens C."/>
            <person name="Maumus F."/>
            <person name="Otillar R.P."/>
            <person name="Rayko E."/>
            <person name="Salamov A."/>
            <person name="Vandepoele K."/>
            <person name="Beszteri B."/>
            <person name="Gruber A."/>
            <person name="Heijde M."/>
            <person name="Katinka M."/>
            <person name="Mock T."/>
            <person name="Valentin K."/>
            <person name="Verret F."/>
            <person name="Berges J.A."/>
            <person name="Brownlee C."/>
            <person name="Cadoret J.P."/>
            <person name="Chiovitti A."/>
            <person name="Choi C.J."/>
            <person name="Coesel S."/>
            <person name="De Martino A."/>
            <person name="Detter J.C."/>
            <person name="Durkin C."/>
            <person name="Falciatore A."/>
            <person name="Fournet J."/>
            <person name="Haruta M."/>
            <person name="Huysman M.J."/>
            <person name="Jenkins B.D."/>
            <person name="Jiroutova K."/>
            <person name="Jorgensen R.E."/>
            <person name="Joubert Y."/>
            <person name="Kaplan A."/>
            <person name="Kroger N."/>
            <person name="Kroth P.G."/>
            <person name="La Roche J."/>
            <person name="Lindquist E."/>
            <person name="Lommer M."/>
            <person name="Martin-Jezequel V."/>
            <person name="Lopez P.J."/>
            <person name="Lucas S."/>
            <person name="Mangogna M."/>
            <person name="McGinnis K."/>
            <person name="Medlin L.K."/>
            <person name="Montsant A."/>
            <person name="Oudot-Le Secq M.P."/>
            <person name="Napoli C."/>
            <person name="Obornik M."/>
            <person name="Parker M.S."/>
            <person name="Petit J.L."/>
            <person name="Porcel B.M."/>
            <person name="Poulsen N."/>
            <person name="Robison M."/>
            <person name="Rychlewski L."/>
            <person name="Rynearson T.A."/>
            <person name="Schmutz J."/>
            <person name="Shapiro H."/>
            <person name="Siaut M."/>
            <person name="Stanley M."/>
            <person name="Sussman M.R."/>
            <person name="Taylor A.R."/>
            <person name="Vardi A."/>
            <person name="von Dassow P."/>
            <person name="Vyverman W."/>
            <person name="Willis A."/>
            <person name="Wyrwicz L.S."/>
            <person name="Rokhsar D.S."/>
            <person name="Weissenbach J."/>
            <person name="Armbrust E.V."/>
            <person name="Green B.R."/>
            <person name="Van de Peer Y."/>
            <person name="Grigoriev I.V."/>
        </authorList>
    </citation>
    <scope>NUCLEOTIDE SEQUENCE [LARGE SCALE GENOMIC DNA]</scope>
    <source>
        <strain evidence="7 8">CCMP1335</strain>
    </source>
</reference>
<accession>B8C3I9</accession>
<name>B8C3I9_THAPS</name>
<dbReference type="PANTHER" id="PTHR24102">
    <property type="entry name" value="PHD FINGER PROTEIN"/>
    <property type="match status" value="1"/>
</dbReference>
<feature type="region of interest" description="Disordered" evidence="5">
    <location>
        <begin position="1"/>
        <end position="33"/>
    </location>
</feature>
<feature type="compositionally biased region" description="Low complexity" evidence="5">
    <location>
        <begin position="1"/>
        <end position="12"/>
    </location>
</feature>
<sequence length="292" mass="33166">MEESIPSLVSENSLEEVEVEDSSPSKARVSAPTIGEDHQIALELLPDASQWKRGDSGASALSTNDSISFHLRMHNSQYSYGECVWDSKRAKLSGETELLESIIPHDRKEAALKLFHENGYKIDGILDKVMQQTPNHGMDWPLETKEEFSRMMSKRHKDFYEVADRINKKAGDCQNYYYTCFKRNQQYLKLKAKRQRVAITSDECVRCKDVGELICCEQEGCNNFYHLHCVQPPLNEVPEGQWFCDDCEAAKLLATMKPQAVDLRIDELESDDKLETSVDAETAAGANEISFL</sequence>
<evidence type="ECO:0000256" key="2">
    <source>
        <dbReference type="ARBA" id="ARBA00022771"/>
    </source>
</evidence>
<dbReference type="InterPro" id="IPR001965">
    <property type="entry name" value="Znf_PHD"/>
</dbReference>
<dbReference type="SMART" id="SM00249">
    <property type="entry name" value="PHD"/>
    <property type="match status" value="1"/>
</dbReference>
<evidence type="ECO:0000256" key="4">
    <source>
        <dbReference type="PROSITE-ProRule" id="PRU00146"/>
    </source>
</evidence>
<dbReference type="Pfam" id="PF00628">
    <property type="entry name" value="PHD"/>
    <property type="match status" value="1"/>
</dbReference>
<dbReference type="PaxDb" id="35128-Thaps5658"/>
<dbReference type="AlphaFoldDB" id="B8C3I9"/>
<dbReference type="InterPro" id="IPR013083">
    <property type="entry name" value="Znf_RING/FYVE/PHD"/>
</dbReference>
<feature type="domain" description="PHD-type" evidence="6">
    <location>
        <begin position="201"/>
        <end position="250"/>
    </location>
</feature>
<dbReference type="eggNOG" id="KOG0383">
    <property type="taxonomic scope" value="Eukaryota"/>
</dbReference>
<dbReference type="InParanoid" id="B8C3I9"/>
<keyword evidence="2 4" id="KW-0863">Zinc-finger</keyword>
<dbReference type="KEGG" id="tps:THAPSDRAFT_5658"/>
<evidence type="ECO:0000313" key="8">
    <source>
        <dbReference type="Proteomes" id="UP000001449"/>
    </source>
</evidence>
<proteinExistence type="predicted"/>
<evidence type="ECO:0000259" key="6">
    <source>
        <dbReference type="PROSITE" id="PS50016"/>
    </source>
</evidence>
<dbReference type="GO" id="GO:0008270">
    <property type="term" value="F:zinc ion binding"/>
    <property type="evidence" value="ECO:0007669"/>
    <property type="project" value="UniProtKB-KW"/>
</dbReference>
<dbReference type="InterPro" id="IPR011011">
    <property type="entry name" value="Znf_FYVE_PHD"/>
</dbReference>
<dbReference type="SUPFAM" id="SSF57903">
    <property type="entry name" value="FYVE/PHD zinc finger"/>
    <property type="match status" value="1"/>
</dbReference>
<dbReference type="InterPro" id="IPR019787">
    <property type="entry name" value="Znf_PHD-finger"/>
</dbReference>
<dbReference type="RefSeq" id="XP_002290819.1">
    <property type="nucleotide sequence ID" value="XM_002290783.1"/>
</dbReference>
<dbReference type="EMBL" id="CM000642">
    <property type="protein sequence ID" value="EED92571.1"/>
    <property type="molecule type" value="Genomic_DNA"/>
</dbReference>
<dbReference type="PROSITE" id="PS50016">
    <property type="entry name" value="ZF_PHD_2"/>
    <property type="match status" value="1"/>
</dbReference>
<evidence type="ECO:0000256" key="3">
    <source>
        <dbReference type="ARBA" id="ARBA00022833"/>
    </source>
</evidence>
<protein>
    <recommendedName>
        <fullName evidence="6">PHD-type domain-containing protein</fullName>
    </recommendedName>
</protein>
<keyword evidence="3" id="KW-0862">Zinc</keyword>
<gene>
    <name evidence="7" type="ORF">THAPSDRAFT_5658</name>
</gene>
<dbReference type="InterPro" id="IPR019786">
    <property type="entry name" value="Zinc_finger_PHD-type_CS"/>
</dbReference>
<evidence type="ECO:0000256" key="1">
    <source>
        <dbReference type="ARBA" id="ARBA00022723"/>
    </source>
</evidence>
<dbReference type="HOGENOM" id="CLU_954700_0_0_1"/>
<dbReference type="PROSITE" id="PS01359">
    <property type="entry name" value="ZF_PHD_1"/>
    <property type="match status" value="1"/>
</dbReference>
<keyword evidence="8" id="KW-1185">Reference proteome</keyword>
<keyword evidence="1" id="KW-0479">Metal-binding</keyword>
<organism evidence="7 8">
    <name type="scientific">Thalassiosira pseudonana</name>
    <name type="common">Marine diatom</name>
    <name type="synonym">Cyclotella nana</name>
    <dbReference type="NCBI Taxonomy" id="35128"/>
    <lineage>
        <taxon>Eukaryota</taxon>
        <taxon>Sar</taxon>
        <taxon>Stramenopiles</taxon>
        <taxon>Ochrophyta</taxon>
        <taxon>Bacillariophyta</taxon>
        <taxon>Coscinodiscophyceae</taxon>
        <taxon>Thalassiosirophycidae</taxon>
        <taxon>Thalassiosirales</taxon>
        <taxon>Thalassiosiraceae</taxon>
        <taxon>Thalassiosira</taxon>
    </lineage>
</organism>
<dbReference type="Proteomes" id="UP000001449">
    <property type="component" value="Chromosome 5"/>
</dbReference>
<dbReference type="GeneID" id="7448199"/>
<dbReference type="PANTHER" id="PTHR24102:SF28">
    <property type="entry name" value="PHD-TYPE DOMAIN-CONTAINING PROTEIN"/>
    <property type="match status" value="1"/>
</dbReference>
<dbReference type="Gene3D" id="3.30.40.10">
    <property type="entry name" value="Zinc/RING finger domain, C3HC4 (zinc finger)"/>
    <property type="match status" value="1"/>
</dbReference>